<evidence type="ECO:0008006" key="4">
    <source>
        <dbReference type="Google" id="ProtNLM"/>
    </source>
</evidence>
<organism evidence="2 3">
    <name type="scientific">Arthrobacter halodurans</name>
    <dbReference type="NCBI Taxonomy" id="516699"/>
    <lineage>
        <taxon>Bacteria</taxon>
        <taxon>Bacillati</taxon>
        <taxon>Actinomycetota</taxon>
        <taxon>Actinomycetes</taxon>
        <taxon>Micrococcales</taxon>
        <taxon>Micrococcaceae</taxon>
        <taxon>Arthrobacter</taxon>
    </lineage>
</organism>
<proteinExistence type="predicted"/>
<accession>A0ABV4US02</accession>
<protein>
    <recommendedName>
        <fullName evidence="4">DUF927 domain-containing protein</fullName>
    </recommendedName>
</protein>
<evidence type="ECO:0000256" key="1">
    <source>
        <dbReference type="SAM" id="MobiDB-lite"/>
    </source>
</evidence>
<evidence type="ECO:0000313" key="2">
    <source>
        <dbReference type="EMBL" id="MFB0835706.1"/>
    </source>
</evidence>
<feature type="compositionally biased region" description="Low complexity" evidence="1">
    <location>
        <begin position="1119"/>
        <end position="1131"/>
    </location>
</feature>
<reference evidence="2 3" key="1">
    <citation type="submission" date="2024-09" db="EMBL/GenBank/DDBJ databases">
        <authorList>
            <person name="Salinas-Garcia M.A."/>
            <person name="Prieme A."/>
        </authorList>
    </citation>
    <scope>NUCLEOTIDE SEQUENCE [LARGE SCALE GENOMIC DNA]</scope>
    <source>
        <strain evidence="2 3">DSM 21081</strain>
    </source>
</reference>
<dbReference type="Proteomes" id="UP001575652">
    <property type="component" value="Unassembled WGS sequence"/>
</dbReference>
<evidence type="ECO:0000313" key="3">
    <source>
        <dbReference type="Proteomes" id="UP001575652"/>
    </source>
</evidence>
<dbReference type="EMBL" id="JBHDLJ010000013">
    <property type="protein sequence ID" value="MFB0835706.1"/>
    <property type="molecule type" value="Genomic_DNA"/>
</dbReference>
<feature type="region of interest" description="Disordered" evidence="1">
    <location>
        <begin position="1119"/>
        <end position="1143"/>
    </location>
</feature>
<gene>
    <name evidence="2" type="ORF">ACETWP_14030</name>
</gene>
<name>A0ABV4US02_9MICC</name>
<keyword evidence="3" id="KW-1185">Reference proteome</keyword>
<sequence>MNPATSTLSTIVLLPFGPAKRAAAVASGHRIMTFAMDRATADATKEEGGGMLPHRLSLVPHAAQLTDEESAAIARCFRVTTHLVIRPGTETPAERVDELAALLVYLGAPQIWVFSDTDPDVALTTVSGSPVVSGFTIPDFTSEATADAAADVPAPVWGEDAYGYIAPGSGAKKLAASAVAPVVAAARGYRTATPATLKAEAEALGTKLNAVRGRQLKTAVTDGDAMVMPWYSISTVAEGGDLVAESYQLRPAVAPVNAKGKTQKYMNPADLPTVLGVHPATPANWFVTAPVYMLCEGMLKADAAFSAYLAAKGVTVEVLSAEHGGNPAAARAALAEELAAIPAEERVLILSSVSCGTWHAHPEWNSIRLAGREAWVALDGDISTNRAVWNEAEKLRVFLSGPKKAAAVRILTLPTEGKDDKTGIDDYLSAGGSWSGIVGLLGAMPAAPAGVSVARIRVADVDLDQGLTYRRAKLPDGSHEYQALAEAAVAIEEVSVVSSPYPGVPRTKHISGTASWRVYRTDGSFFVRSATFRGQGTARLLSGQGTVGEVMEKLAPAGGAGAAVEIGADRQVKAAWAYSLQNAIEINGVATSGLTENDEGVLGWLTEHGLLTPTGLETEFRSRLPEAVSPINVPWVDPAEEPERITDAWEQWNGTRRLYSDAVSGLLEVTAGMVFSCAVGVQPKGTVGLFCPPNLGKTAALRHLGGWYGTGWLRVPAIKLSGTVASIRHASEAPNNVVITVDDARDSGKANAIEEIRMTVDGLLRMGYEPENVHQKMIRGEDGAMFPKPKLPNACRTTIISGENLEQLGLQVSSAQRLLSFQVPDNGELLRGEGKIAPALEALEETGAMSILFGAFLVQRLRSAAAAEVPRRALAREQQVLVAQEAIELRKVAAADRGVPVAEYKLGHRGTERRSNELLEPALGGFRALLEMVAAAYTAQGRKAEAEMVMGGMAVARTAVFGAWKRHRRMFGEDADATQDRVVGVLIDALAIGRAVWAGQSNDYDRAPSTVIIGRNDVGPANDIVLLAGPVHALLQSMGMKIDERTLKAEIKPIISDPRKGIRVGASVTKGWLIKRADWDAATGIDMVAFEAEQRAADPAREIADRAKAAVCARKVDGAAAAAGTAGSRRVPAADAGTDDFEF</sequence>
<comment type="caution">
    <text evidence="2">The sequence shown here is derived from an EMBL/GenBank/DDBJ whole genome shotgun (WGS) entry which is preliminary data.</text>
</comment>
<dbReference type="RefSeq" id="WP_373972883.1">
    <property type="nucleotide sequence ID" value="NZ_JBHDLJ010000013.1"/>
</dbReference>